<feature type="domain" description="Acyl-CoA thioesterase-like C-terminal" evidence="2">
    <location>
        <begin position="134"/>
        <end position="269"/>
    </location>
</feature>
<proteinExistence type="predicted"/>
<dbReference type="AlphaFoldDB" id="A0A0K0XCN2"/>
<evidence type="ECO:0000313" key="4">
    <source>
        <dbReference type="Proteomes" id="UP000062255"/>
    </source>
</evidence>
<dbReference type="InterPro" id="IPR049450">
    <property type="entry name" value="ACOT8-like_C"/>
</dbReference>
<sequence length="274" mass="29725">MTTGQRAGHPLDAVIDIRPDGGRGAHGWTVPEYGNMVGPFGGATAAFILQVIDAQADKVGEPVALTVTYAAPIAEGEFHVDVDLVRTNRTNQHWTATLSQDGEVKSTATAIFGIRREVWSDTEAVMPAVGEPASYPPAAWPLGVAFLGNYDIRVVDGAPPQDEPPAPSSLSTFWVRHDPDRRLDFPALAALADIFYPRVFLRLGRSVPAGTVSMTTYFHARAAELERVGCDHILATARAQRFSGGYFDQAAQLWSRDGVLLSTTNQIVYYKDSR</sequence>
<dbReference type="OrthoDB" id="4370297at2"/>
<gene>
    <name evidence="3" type="ORF">AFA91_28450</name>
</gene>
<organism evidence="3 4">
    <name type="scientific">Mycolicibacterium goodii</name>
    <name type="common">Mycobacterium goodii</name>
    <dbReference type="NCBI Taxonomy" id="134601"/>
    <lineage>
        <taxon>Bacteria</taxon>
        <taxon>Bacillati</taxon>
        <taxon>Actinomycetota</taxon>
        <taxon>Actinomycetes</taxon>
        <taxon>Mycobacteriales</taxon>
        <taxon>Mycobacteriaceae</taxon>
        <taxon>Mycolicibacterium</taxon>
    </lineage>
</organism>
<evidence type="ECO:0000259" key="1">
    <source>
        <dbReference type="Pfam" id="PF13622"/>
    </source>
</evidence>
<dbReference type="Proteomes" id="UP000062255">
    <property type="component" value="Chromosome"/>
</dbReference>
<accession>A0A0K0XCN2</accession>
<feature type="domain" description="Acyl-CoA thioesterase-like N-terminal HotDog" evidence="1">
    <location>
        <begin position="34"/>
        <end position="113"/>
    </location>
</feature>
<dbReference type="KEGG" id="mgo:AFA91_28450"/>
<dbReference type="Pfam" id="PF20789">
    <property type="entry name" value="4HBT_3C"/>
    <property type="match status" value="1"/>
</dbReference>
<evidence type="ECO:0000259" key="2">
    <source>
        <dbReference type="Pfam" id="PF20789"/>
    </source>
</evidence>
<dbReference type="InterPro" id="IPR029069">
    <property type="entry name" value="HotDog_dom_sf"/>
</dbReference>
<evidence type="ECO:0000313" key="3">
    <source>
        <dbReference type="EMBL" id="AKS35184.1"/>
    </source>
</evidence>
<dbReference type="InterPro" id="IPR049449">
    <property type="entry name" value="TesB_ACOT8-like_N"/>
</dbReference>
<dbReference type="STRING" id="134601.AFA91_28450"/>
<dbReference type="RefSeq" id="WP_049747642.1">
    <property type="nucleotide sequence ID" value="NZ_CP012150.1"/>
</dbReference>
<dbReference type="EMBL" id="CP012150">
    <property type="protein sequence ID" value="AKS35184.1"/>
    <property type="molecule type" value="Genomic_DNA"/>
</dbReference>
<dbReference type="SUPFAM" id="SSF54637">
    <property type="entry name" value="Thioesterase/thiol ester dehydrase-isomerase"/>
    <property type="match status" value="2"/>
</dbReference>
<dbReference type="InterPro" id="IPR042171">
    <property type="entry name" value="Acyl-CoA_hotdog"/>
</dbReference>
<protein>
    <submittedName>
        <fullName evidence="3">Acyl-CoA thioesterase</fullName>
    </submittedName>
</protein>
<dbReference type="CDD" id="cd00556">
    <property type="entry name" value="Thioesterase_II"/>
    <property type="match status" value="1"/>
</dbReference>
<dbReference type="PATRIC" id="fig|134601.6.peg.5877"/>
<name>A0A0K0XCN2_MYCGD</name>
<dbReference type="Gene3D" id="2.40.160.210">
    <property type="entry name" value="Acyl-CoA thioesterase, double hotdog domain"/>
    <property type="match status" value="1"/>
</dbReference>
<reference evidence="3 4" key="1">
    <citation type="submission" date="2015-07" db="EMBL/GenBank/DDBJ databases">
        <title>Complete genome sequence of Mycobacterium goodii X7B, a facultative thermophilic biodesulfurizing bacterium.</title>
        <authorList>
            <person name="Yu B."/>
            <person name="Li F."/>
            <person name="Xu P."/>
        </authorList>
    </citation>
    <scope>NUCLEOTIDE SEQUENCE [LARGE SCALE GENOMIC DNA]</scope>
    <source>
        <strain evidence="3 4">X7B</strain>
    </source>
</reference>
<dbReference type="Pfam" id="PF13622">
    <property type="entry name" value="4HBT_3"/>
    <property type="match status" value="1"/>
</dbReference>